<dbReference type="Proteomes" id="UP000595437">
    <property type="component" value="Chromosome 3"/>
</dbReference>
<keyword evidence="2" id="KW-1185">Reference proteome</keyword>
<evidence type="ECO:0000313" key="2">
    <source>
        <dbReference type="Proteomes" id="UP000595437"/>
    </source>
</evidence>
<dbReference type="EMBL" id="CP045892">
    <property type="protein sequence ID" value="QQP53247.1"/>
    <property type="molecule type" value="Genomic_DNA"/>
</dbReference>
<proteinExistence type="predicted"/>
<gene>
    <name evidence="1" type="ORF">FKW44_005657</name>
</gene>
<dbReference type="AlphaFoldDB" id="A0A7T8KC89"/>
<name>A0A7T8KC89_CALRO</name>
<protein>
    <submittedName>
        <fullName evidence="1">Uncharacterized protein</fullName>
    </submittedName>
</protein>
<dbReference type="OrthoDB" id="2146116at2759"/>
<sequence>MSEFFGVEEGHEESSRALWSDRRRRLAIKRFGGVKDELNPGYQLDNNAYNSQVGIVYYPL</sequence>
<organism evidence="1 2">
    <name type="scientific">Caligus rogercresseyi</name>
    <name type="common">Sea louse</name>
    <dbReference type="NCBI Taxonomy" id="217165"/>
    <lineage>
        <taxon>Eukaryota</taxon>
        <taxon>Metazoa</taxon>
        <taxon>Ecdysozoa</taxon>
        <taxon>Arthropoda</taxon>
        <taxon>Crustacea</taxon>
        <taxon>Multicrustacea</taxon>
        <taxon>Hexanauplia</taxon>
        <taxon>Copepoda</taxon>
        <taxon>Siphonostomatoida</taxon>
        <taxon>Caligidae</taxon>
        <taxon>Caligus</taxon>
    </lineage>
</organism>
<evidence type="ECO:0000313" key="1">
    <source>
        <dbReference type="EMBL" id="QQP53247.1"/>
    </source>
</evidence>
<accession>A0A7T8KC89</accession>
<feature type="non-terminal residue" evidence="1">
    <location>
        <position position="60"/>
    </location>
</feature>
<reference evidence="2" key="1">
    <citation type="submission" date="2021-01" db="EMBL/GenBank/DDBJ databases">
        <title>Caligus Genome Assembly.</title>
        <authorList>
            <person name="Gallardo-Escarate C."/>
        </authorList>
    </citation>
    <scope>NUCLEOTIDE SEQUENCE [LARGE SCALE GENOMIC DNA]</scope>
</reference>